<organism evidence="1 2">
    <name type="scientific">Hygrophoropsis aurantiaca</name>
    <dbReference type="NCBI Taxonomy" id="72124"/>
    <lineage>
        <taxon>Eukaryota</taxon>
        <taxon>Fungi</taxon>
        <taxon>Dikarya</taxon>
        <taxon>Basidiomycota</taxon>
        <taxon>Agaricomycotina</taxon>
        <taxon>Agaricomycetes</taxon>
        <taxon>Agaricomycetidae</taxon>
        <taxon>Boletales</taxon>
        <taxon>Coniophorineae</taxon>
        <taxon>Hygrophoropsidaceae</taxon>
        <taxon>Hygrophoropsis</taxon>
    </lineage>
</organism>
<dbReference type="EMBL" id="MU267825">
    <property type="protein sequence ID" value="KAH7908388.1"/>
    <property type="molecule type" value="Genomic_DNA"/>
</dbReference>
<gene>
    <name evidence="1" type="ORF">BJ138DRAFT_358608</name>
</gene>
<reference evidence="1" key="1">
    <citation type="journal article" date="2021" name="New Phytol.">
        <title>Evolutionary innovations through gain and loss of genes in the ectomycorrhizal Boletales.</title>
        <authorList>
            <person name="Wu G."/>
            <person name="Miyauchi S."/>
            <person name="Morin E."/>
            <person name="Kuo A."/>
            <person name="Drula E."/>
            <person name="Varga T."/>
            <person name="Kohler A."/>
            <person name="Feng B."/>
            <person name="Cao Y."/>
            <person name="Lipzen A."/>
            <person name="Daum C."/>
            <person name="Hundley H."/>
            <person name="Pangilinan J."/>
            <person name="Johnson J."/>
            <person name="Barry K."/>
            <person name="LaButti K."/>
            <person name="Ng V."/>
            <person name="Ahrendt S."/>
            <person name="Min B."/>
            <person name="Choi I.G."/>
            <person name="Park H."/>
            <person name="Plett J.M."/>
            <person name="Magnuson J."/>
            <person name="Spatafora J.W."/>
            <person name="Nagy L.G."/>
            <person name="Henrissat B."/>
            <person name="Grigoriev I.V."/>
            <person name="Yang Z.L."/>
            <person name="Xu J."/>
            <person name="Martin F.M."/>
        </authorList>
    </citation>
    <scope>NUCLEOTIDE SEQUENCE</scope>
    <source>
        <strain evidence="1">ATCC 28755</strain>
    </source>
</reference>
<comment type="caution">
    <text evidence="1">The sequence shown here is derived from an EMBL/GenBank/DDBJ whole genome shotgun (WGS) entry which is preliminary data.</text>
</comment>
<keyword evidence="2" id="KW-1185">Reference proteome</keyword>
<evidence type="ECO:0000313" key="2">
    <source>
        <dbReference type="Proteomes" id="UP000790377"/>
    </source>
</evidence>
<name>A0ACB8A5P4_9AGAM</name>
<sequence length="284" mass="31905">MSTHAAFAMATQLQFDIYLEFAVLTILVFDYCITFSAEVTWTWNRPWNFVRVQLSLARYLPFIIVPMFIYGSLSPIFVTNCQSFVETATWLVNIMMAAAECLLLIRTWVLWGRKRIALIGLIVPGLGCVGTAVIMNVIAVRTIVIYDHRPQSLSSCFNSFRTSDYVWSFLGLAIFELVIFLSTVFQISHYDRHSRIYVTMRNDIIYILLILGMSVVNTIIVKGGYSGPVVILQIMQQQNIVPCGVSIAQSSVDVEMLPIVTVKSPEGNMSQSTENLKGLRGSTS</sequence>
<proteinExistence type="predicted"/>
<protein>
    <submittedName>
        <fullName evidence="1">Uncharacterized protein</fullName>
    </submittedName>
</protein>
<dbReference type="Proteomes" id="UP000790377">
    <property type="component" value="Unassembled WGS sequence"/>
</dbReference>
<evidence type="ECO:0000313" key="1">
    <source>
        <dbReference type="EMBL" id="KAH7908388.1"/>
    </source>
</evidence>
<accession>A0ACB8A5P4</accession>